<feature type="transmembrane region" description="Helical" evidence="1">
    <location>
        <begin position="43"/>
        <end position="63"/>
    </location>
</feature>
<evidence type="ECO:0000313" key="2">
    <source>
        <dbReference type="EMBL" id="MCQ4638416.1"/>
    </source>
</evidence>
<dbReference type="RefSeq" id="WP_256133612.1">
    <property type="nucleotide sequence ID" value="NZ_JANFXK010000028.1"/>
</dbReference>
<keyword evidence="1" id="KW-0472">Membrane</keyword>
<protein>
    <submittedName>
        <fullName evidence="2">Beta-propeller domain-containing protein</fullName>
    </submittedName>
</protein>
<gene>
    <name evidence="2" type="ORF">NE619_16925</name>
</gene>
<sequence length="592" mass="65629">MKERELEEKLRQDGEKLEIPESLGPQQIQKKLENAARTKRRPWIRAIAAAAALVLVAGSGLLLSHMKGEEGQDYGELYSAVRDLSAERDNQAGVMLIDRAGSAGLENSAKTYSGEDAATESFSDTNIQVEGVDEGDIVKTDGAYIYILDRDYASVSIVKAEDGNADIRAVISLEDDLTAQDLYVAEDRLSVIGTRHTDGVDGETTAVTYNIKDRRAPEKAGSVTQSGQLNTSRREGSYLYIFSNFYPQVPESEKKIEQYVPLVNGKALKMPEIVLPEKPRTAQYLVMTAIDLENPDRACDREAVLSSGDTFYVSRENIYAASDRGPDTKTTEIRKFSYKDGKIQYQAAGKVKGYFNDSFSMDEYRGSLRMVTTLDGSSGSTCNNVYVLDKNMKETGSILKLAKDERIYSARFLKDMGYFVTYRQTDPLFSVDLSDPKAPKIIGALKIPGFSQYLHFYGKDHLLGIGQASGENGVTAGVKLSMFDISDPADVKEESTLVIKNTYDAEVLSNHWAVMIDPQKNIFGFAASGEKGASYYIYRYDNGFRQMLAAPTGNSSHNVRGLYIGDVFYLVRTDEITSYRMSDFQKIASLKI</sequence>
<comment type="caution">
    <text evidence="2">The sequence shown here is derived from an EMBL/GenBank/DDBJ whole genome shotgun (WGS) entry which is preliminary data.</text>
</comment>
<dbReference type="InterPro" id="IPR019198">
    <property type="entry name" value="Beta_propeller_containing"/>
</dbReference>
<accession>A0ABT1RTF2</accession>
<name>A0ABT1RTF2_9FIRM</name>
<keyword evidence="3" id="KW-1185">Reference proteome</keyword>
<dbReference type="Proteomes" id="UP001524502">
    <property type="component" value="Unassembled WGS sequence"/>
</dbReference>
<keyword evidence="1" id="KW-0812">Transmembrane</keyword>
<evidence type="ECO:0000256" key="1">
    <source>
        <dbReference type="SAM" id="Phobius"/>
    </source>
</evidence>
<dbReference type="PIRSF" id="PIRSF006425">
    <property type="entry name" value="UCP006425_WD40"/>
    <property type="match status" value="1"/>
</dbReference>
<keyword evidence="1" id="KW-1133">Transmembrane helix</keyword>
<dbReference type="Pfam" id="PF09826">
    <property type="entry name" value="Beta_propel"/>
    <property type="match status" value="1"/>
</dbReference>
<organism evidence="2 3">
    <name type="scientific">Anaerovorax odorimutans</name>
    <dbReference type="NCBI Taxonomy" id="109327"/>
    <lineage>
        <taxon>Bacteria</taxon>
        <taxon>Bacillati</taxon>
        <taxon>Bacillota</taxon>
        <taxon>Clostridia</taxon>
        <taxon>Peptostreptococcales</taxon>
        <taxon>Anaerovoracaceae</taxon>
        <taxon>Anaerovorax</taxon>
    </lineage>
</organism>
<dbReference type="InterPro" id="IPR014441">
    <property type="entry name" value="UCP006425_b-propeller"/>
</dbReference>
<proteinExistence type="predicted"/>
<dbReference type="EMBL" id="JANFXK010000028">
    <property type="protein sequence ID" value="MCQ4638416.1"/>
    <property type="molecule type" value="Genomic_DNA"/>
</dbReference>
<reference evidence="2 3" key="1">
    <citation type="submission" date="2022-06" db="EMBL/GenBank/DDBJ databases">
        <title>Isolation of gut microbiota from human fecal samples.</title>
        <authorList>
            <person name="Pamer E.G."/>
            <person name="Barat B."/>
            <person name="Waligurski E."/>
            <person name="Medina S."/>
            <person name="Paddock L."/>
            <person name="Mostad J."/>
        </authorList>
    </citation>
    <scope>NUCLEOTIDE SEQUENCE [LARGE SCALE GENOMIC DNA]</scope>
    <source>
        <strain evidence="2 3">SL.3.17</strain>
    </source>
</reference>
<dbReference type="SUPFAM" id="SSF69304">
    <property type="entry name" value="Tricorn protease N-terminal domain"/>
    <property type="match status" value="1"/>
</dbReference>
<evidence type="ECO:0000313" key="3">
    <source>
        <dbReference type="Proteomes" id="UP001524502"/>
    </source>
</evidence>